<reference evidence="2 3" key="1">
    <citation type="submission" date="2020-04" db="EMBL/GenBank/DDBJ databases">
        <title>Sequencing and Assembly of C. fimi.</title>
        <authorList>
            <person name="Ramsey A.R."/>
        </authorList>
    </citation>
    <scope>NUCLEOTIDE SEQUENCE [LARGE SCALE GENOMIC DNA]</scope>
    <source>
        <strain evidence="2 3">SB</strain>
    </source>
</reference>
<evidence type="ECO:0000256" key="1">
    <source>
        <dbReference type="SAM" id="MobiDB-lite"/>
    </source>
</evidence>
<comment type="caution">
    <text evidence="2">The sequence shown here is derived from an EMBL/GenBank/DDBJ whole genome shotgun (WGS) entry which is preliminary data.</text>
</comment>
<sequence>MKLQLRERRIRRRVVASWSTEAFSRLSPAPLPALLEVATQMSASSGRAAGRSVEADAALASPGRSRRAGH</sequence>
<dbReference type="RefSeq" id="WP_169326039.1">
    <property type="nucleotide sequence ID" value="NZ_JABCJJ010000050.1"/>
</dbReference>
<proteinExistence type="predicted"/>
<name>A0A7Y0QJ84_CELFI</name>
<dbReference type="EMBL" id="JABCJJ010000050">
    <property type="protein sequence ID" value="NMR21674.1"/>
    <property type="molecule type" value="Genomic_DNA"/>
</dbReference>
<accession>A0A7Y0QJ84</accession>
<feature type="region of interest" description="Disordered" evidence="1">
    <location>
        <begin position="45"/>
        <end position="70"/>
    </location>
</feature>
<organism evidence="2 3">
    <name type="scientific">Cellulomonas fimi</name>
    <dbReference type="NCBI Taxonomy" id="1708"/>
    <lineage>
        <taxon>Bacteria</taxon>
        <taxon>Bacillati</taxon>
        <taxon>Actinomycetota</taxon>
        <taxon>Actinomycetes</taxon>
        <taxon>Micrococcales</taxon>
        <taxon>Cellulomonadaceae</taxon>
        <taxon>Cellulomonas</taxon>
    </lineage>
</organism>
<gene>
    <name evidence="2" type="ORF">HIR71_15860</name>
</gene>
<dbReference type="Proteomes" id="UP000562124">
    <property type="component" value="Unassembled WGS sequence"/>
</dbReference>
<keyword evidence="3" id="KW-1185">Reference proteome</keyword>
<evidence type="ECO:0000313" key="2">
    <source>
        <dbReference type="EMBL" id="NMR21674.1"/>
    </source>
</evidence>
<protein>
    <submittedName>
        <fullName evidence="2">Uncharacterized protein</fullName>
    </submittedName>
</protein>
<dbReference type="AlphaFoldDB" id="A0A7Y0QJ84"/>
<evidence type="ECO:0000313" key="3">
    <source>
        <dbReference type="Proteomes" id="UP000562124"/>
    </source>
</evidence>